<comment type="caution">
    <text evidence="1">The sequence shown here is derived from an EMBL/GenBank/DDBJ whole genome shotgun (WGS) entry which is preliminary data.</text>
</comment>
<reference evidence="1 2" key="1">
    <citation type="submission" date="2022-06" db="EMBL/GenBank/DDBJ databases">
        <title>New Species of the Genus Actinoplanes, ActinopZanes ferrugineus.</title>
        <authorList>
            <person name="Ding P."/>
        </authorList>
    </citation>
    <scope>NUCLEOTIDE SEQUENCE [LARGE SCALE GENOMIC DNA]</scope>
    <source>
        <strain evidence="1 2">TRM88003</strain>
    </source>
</reference>
<organism evidence="1 2">
    <name type="scientific">Paractinoplanes aksuensis</name>
    <dbReference type="NCBI Taxonomy" id="2939490"/>
    <lineage>
        <taxon>Bacteria</taxon>
        <taxon>Bacillati</taxon>
        <taxon>Actinomycetota</taxon>
        <taxon>Actinomycetes</taxon>
        <taxon>Micromonosporales</taxon>
        <taxon>Micromonosporaceae</taxon>
        <taxon>Paractinoplanes</taxon>
    </lineage>
</organism>
<protein>
    <submittedName>
        <fullName evidence="1">Uncharacterized protein</fullName>
    </submittedName>
</protein>
<proteinExistence type="predicted"/>
<name>A0ABT1DXG2_9ACTN</name>
<evidence type="ECO:0000313" key="2">
    <source>
        <dbReference type="Proteomes" id="UP001523369"/>
    </source>
</evidence>
<dbReference type="RefSeq" id="WP_253241616.1">
    <property type="nucleotide sequence ID" value="NZ_JAMYJR010000038.1"/>
</dbReference>
<accession>A0ABT1DXG2</accession>
<dbReference type="Proteomes" id="UP001523369">
    <property type="component" value="Unassembled WGS sequence"/>
</dbReference>
<gene>
    <name evidence="1" type="ORF">M1L60_33710</name>
</gene>
<keyword evidence="2" id="KW-1185">Reference proteome</keyword>
<evidence type="ECO:0000313" key="1">
    <source>
        <dbReference type="EMBL" id="MCO8275553.1"/>
    </source>
</evidence>
<sequence>MERDLCRLLRDLVGRLPDDLRTELGHRLADGHVIEVAHAIVFAALASPAALSEAEAGLLVTMLAEAGEDTGLARAVRPAEPARAG</sequence>
<dbReference type="EMBL" id="JAMYJR010000038">
    <property type="protein sequence ID" value="MCO8275553.1"/>
    <property type="molecule type" value="Genomic_DNA"/>
</dbReference>